<dbReference type="VEuPathDB" id="FungiDB:GGTG_01295"/>
<dbReference type="EnsemblFungi" id="EJT81312">
    <property type="protein sequence ID" value="EJT81312"/>
    <property type="gene ID" value="GGTG_01295"/>
</dbReference>
<dbReference type="RefSeq" id="XP_009217321.1">
    <property type="nucleotide sequence ID" value="XM_009219057.1"/>
</dbReference>
<reference evidence="4" key="1">
    <citation type="submission" date="2010-07" db="EMBL/GenBank/DDBJ databases">
        <title>The genome sequence of Gaeumannomyces graminis var. tritici strain R3-111a-1.</title>
        <authorList>
            <consortium name="The Broad Institute Genome Sequencing Platform"/>
            <person name="Ma L.-J."/>
            <person name="Dead R."/>
            <person name="Young S."/>
            <person name="Zeng Q."/>
            <person name="Koehrsen M."/>
            <person name="Alvarado L."/>
            <person name="Berlin A."/>
            <person name="Chapman S.B."/>
            <person name="Chen Z."/>
            <person name="Freedman E."/>
            <person name="Gellesch M."/>
            <person name="Goldberg J."/>
            <person name="Griggs A."/>
            <person name="Gujja S."/>
            <person name="Heilman E.R."/>
            <person name="Heiman D."/>
            <person name="Hepburn T."/>
            <person name="Howarth C."/>
            <person name="Jen D."/>
            <person name="Larson L."/>
            <person name="Mehta T."/>
            <person name="Neiman D."/>
            <person name="Pearson M."/>
            <person name="Roberts A."/>
            <person name="Saif S."/>
            <person name="Shea T."/>
            <person name="Shenoy N."/>
            <person name="Sisk P."/>
            <person name="Stolte C."/>
            <person name="Sykes S."/>
            <person name="Walk T."/>
            <person name="White J."/>
            <person name="Yandava C."/>
            <person name="Haas B."/>
            <person name="Nusbaum C."/>
            <person name="Birren B."/>
        </authorList>
    </citation>
    <scope>NUCLEOTIDE SEQUENCE [LARGE SCALE GENOMIC DNA]</scope>
    <source>
        <strain evidence="4">R3-111a-1</strain>
    </source>
</reference>
<feature type="region of interest" description="Disordered" evidence="1">
    <location>
        <begin position="88"/>
        <end position="108"/>
    </location>
</feature>
<protein>
    <submittedName>
        <fullName evidence="2 3">Uncharacterized protein</fullName>
    </submittedName>
</protein>
<feature type="compositionally biased region" description="Basic and acidic residues" evidence="1">
    <location>
        <begin position="1"/>
        <end position="27"/>
    </location>
</feature>
<reference evidence="2" key="3">
    <citation type="submission" date="2010-09" db="EMBL/GenBank/DDBJ databases">
        <title>Annotation of Gaeumannomyces graminis var. tritici R3-111a-1.</title>
        <authorList>
            <consortium name="The Broad Institute Genome Sequencing Platform"/>
            <person name="Ma L.-J."/>
            <person name="Dead R."/>
            <person name="Young S.K."/>
            <person name="Zeng Q."/>
            <person name="Gargeya S."/>
            <person name="Fitzgerald M."/>
            <person name="Haas B."/>
            <person name="Abouelleil A."/>
            <person name="Alvarado L."/>
            <person name="Arachchi H.M."/>
            <person name="Berlin A."/>
            <person name="Brown A."/>
            <person name="Chapman S.B."/>
            <person name="Chen Z."/>
            <person name="Dunbar C."/>
            <person name="Freedman E."/>
            <person name="Gearin G."/>
            <person name="Gellesch M."/>
            <person name="Goldberg J."/>
            <person name="Griggs A."/>
            <person name="Gujja S."/>
            <person name="Heiman D."/>
            <person name="Howarth C."/>
            <person name="Larson L."/>
            <person name="Lui A."/>
            <person name="MacDonald P.J.P."/>
            <person name="Mehta T."/>
            <person name="Montmayeur A."/>
            <person name="Murphy C."/>
            <person name="Neiman D."/>
            <person name="Pearson M."/>
            <person name="Priest M."/>
            <person name="Roberts A."/>
            <person name="Saif S."/>
            <person name="Shea T."/>
            <person name="Shenoy N."/>
            <person name="Sisk P."/>
            <person name="Stolte C."/>
            <person name="Sykes S."/>
            <person name="Yandava C."/>
            <person name="Wortman J."/>
            <person name="Nusbaum C."/>
            <person name="Birren B."/>
        </authorList>
    </citation>
    <scope>NUCLEOTIDE SEQUENCE</scope>
    <source>
        <strain evidence="2">R3-111a-1</strain>
    </source>
</reference>
<dbReference type="OrthoDB" id="5337545at2759"/>
<evidence type="ECO:0000313" key="2">
    <source>
        <dbReference type="EMBL" id="EJT81312.1"/>
    </source>
</evidence>
<evidence type="ECO:0000256" key="1">
    <source>
        <dbReference type="SAM" id="MobiDB-lite"/>
    </source>
</evidence>
<gene>
    <name evidence="3" type="primary">20341753</name>
    <name evidence="2" type="ORF">GGTG_01295</name>
</gene>
<feature type="compositionally biased region" description="Polar residues" evidence="1">
    <location>
        <begin position="35"/>
        <end position="44"/>
    </location>
</feature>
<dbReference type="AlphaFoldDB" id="J3NJ62"/>
<dbReference type="eggNOG" id="ENOG502T2AW">
    <property type="taxonomic scope" value="Eukaryota"/>
</dbReference>
<sequence>MSGHPSHPDPNKGKEKATSGNSERGETNEDGSGTGAETTNVDFSSRLANSAAHLTRSLLSHRPEASDLARLSSVGGTKAEAVGSQQFLNNGEGSSASAQPRWATASSSGAFRSTEADVHAAQSEAEFSAFLDGTSVSLPSGQSELDAAWARAHGGDGEPQGGTCTVAANSIADQEARDGTEVIDLLTRPETEPDLVMEENMSATEAAALRSALFDSGPGARVSSVEWDNILNFIPDFTRPDAGAVPGGANAIKSAESQRALGLPHGPEGEKVWLDQWMGVLTAYNEEVWGDLGILVQQAKEEVQQLEDLKPGEAPPTTKAVLRLQQILGHIRGF</sequence>
<dbReference type="HOGENOM" id="CLU_049645_0_0_1"/>
<reference evidence="3" key="4">
    <citation type="journal article" date="2015" name="G3 (Bethesda)">
        <title>Genome sequences of three phytopathogenic species of the Magnaporthaceae family of fungi.</title>
        <authorList>
            <person name="Okagaki L.H."/>
            <person name="Nunes C.C."/>
            <person name="Sailsbery J."/>
            <person name="Clay B."/>
            <person name="Brown D."/>
            <person name="John T."/>
            <person name="Oh Y."/>
            <person name="Young N."/>
            <person name="Fitzgerald M."/>
            <person name="Haas B.J."/>
            <person name="Zeng Q."/>
            <person name="Young S."/>
            <person name="Adiconis X."/>
            <person name="Fan L."/>
            <person name="Levin J.Z."/>
            <person name="Mitchell T.K."/>
            <person name="Okubara P.A."/>
            <person name="Farman M.L."/>
            <person name="Kohn L.M."/>
            <person name="Birren B."/>
            <person name="Ma L.-J."/>
            <person name="Dean R.A."/>
        </authorList>
    </citation>
    <scope>NUCLEOTIDE SEQUENCE</scope>
    <source>
        <strain evidence="3">R3-111a-1</strain>
    </source>
</reference>
<feature type="region of interest" description="Disordered" evidence="1">
    <location>
        <begin position="1"/>
        <end position="44"/>
    </location>
</feature>
<reference evidence="2" key="2">
    <citation type="submission" date="2010-07" db="EMBL/GenBank/DDBJ databases">
        <authorList>
            <consortium name="The Broad Institute Genome Sequencing Platform"/>
            <consortium name="Broad Institute Genome Sequencing Center for Infectious Disease"/>
            <person name="Ma L.-J."/>
            <person name="Dead R."/>
            <person name="Young S."/>
            <person name="Zeng Q."/>
            <person name="Koehrsen M."/>
            <person name="Alvarado L."/>
            <person name="Berlin A."/>
            <person name="Chapman S.B."/>
            <person name="Chen Z."/>
            <person name="Freedman E."/>
            <person name="Gellesch M."/>
            <person name="Goldberg J."/>
            <person name="Griggs A."/>
            <person name="Gujja S."/>
            <person name="Heilman E.R."/>
            <person name="Heiman D."/>
            <person name="Hepburn T."/>
            <person name="Howarth C."/>
            <person name="Jen D."/>
            <person name="Larson L."/>
            <person name="Mehta T."/>
            <person name="Neiman D."/>
            <person name="Pearson M."/>
            <person name="Roberts A."/>
            <person name="Saif S."/>
            <person name="Shea T."/>
            <person name="Shenoy N."/>
            <person name="Sisk P."/>
            <person name="Stolte C."/>
            <person name="Sykes S."/>
            <person name="Walk T."/>
            <person name="White J."/>
            <person name="Yandava C."/>
            <person name="Haas B."/>
            <person name="Nusbaum C."/>
            <person name="Birren B."/>
        </authorList>
    </citation>
    <scope>NUCLEOTIDE SEQUENCE</scope>
    <source>
        <strain evidence="2">R3-111a-1</strain>
    </source>
</reference>
<accession>J3NJ62</accession>
<dbReference type="Proteomes" id="UP000006039">
    <property type="component" value="Unassembled WGS sequence"/>
</dbReference>
<proteinExistence type="predicted"/>
<evidence type="ECO:0000313" key="3">
    <source>
        <dbReference type="EnsemblFungi" id="EJT81312"/>
    </source>
</evidence>
<keyword evidence="4" id="KW-1185">Reference proteome</keyword>
<dbReference type="STRING" id="644352.J3NJ62"/>
<dbReference type="GeneID" id="20341753"/>
<dbReference type="EMBL" id="GL385395">
    <property type="protein sequence ID" value="EJT81312.1"/>
    <property type="molecule type" value="Genomic_DNA"/>
</dbReference>
<evidence type="ECO:0000313" key="4">
    <source>
        <dbReference type="Proteomes" id="UP000006039"/>
    </source>
</evidence>
<reference evidence="3" key="5">
    <citation type="submission" date="2018-04" db="UniProtKB">
        <authorList>
            <consortium name="EnsemblFungi"/>
        </authorList>
    </citation>
    <scope>IDENTIFICATION</scope>
    <source>
        <strain evidence="3">R3-111a-1</strain>
    </source>
</reference>
<organism evidence="2">
    <name type="scientific">Gaeumannomyces tritici (strain R3-111a-1)</name>
    <name type="common">Wheat and barley take-all root rot fungus</name>
    <name type="synonym">Gaeumannomyces graminis var. tritici</name>
    <dbReference type="NCBI Taxonomy" id="644352"/>
    <lineage>
        <taxon>Eukaryota</taxon>
        <taxon>Fungi</taxon>
        <taxon>Dikarya</taxon>
        <taxon>Ascomycota</taxon>
        <taxon>Pezizomycotina</taxon>
        <taxon>Sordariomycetes</taxon>
        <taxon>Sordariomycetidae</taxon>
        <taxon>Magnaporthales</taxon>
        <taxon>Magnaporthaceae</taxon>
        <taxon>Gaeumannomyces</taxon>
    </lineage>
</organism>
<name>J3NJ62_GAET3</name>